<gene>
    <name evidence="1" type="ORF">DLM_1824</name>
</gene>
<evidence type="ECO:0000313" key="2">
    <source>
        <dbReference type="Proteomes" id="UP000198290"/>
    </source>
</evidence>
<dbReference type="EMBL" id="AP018823">
    <property type="protein sequence ID" value="BBF85440.1"/>
    <property type="molecule type" value="Genomic_DNA"/>
</dbReference>
<evidence type="ECO:0000313" key="1">
    <source>
        <dbReference type="EMBL" id="BBF85440.1"/>
    </source>
</evidence>
<reference evidence="2" key="1">
    <citation type="journal article" date="2017" name="Biotechnol. Biofuels">
        <title>Evaluation of environmental bacterial communities as a factor affecting the growth of duckweed Lemna minor.</title>
        <authorList>
            <person name="Ishizawa H."/>
            <person name="Kuroda M."/>
            <person name="Morikawa M."/>
            <person name="Ike M."/>
        </authorList>
    </citation>
    <scope>NUCLEOTIDE SEQUENCE [LARGE SCALE GENOMIC DNA]</scope>
    <source>
        <strain evidence="2">H3</strain>
    </source>
</reference>
<dbReference type="Proteomes" id="UP000198290">
    <property type="component" value="Chromosome"/>
</dbReference>
<organism evidence="1 2">
    <name type="scientific">Aquitalea magnusonii</name>
    <dbReference type="NCBI Taxonomy" id="332411"/>
    <lineage>
        <taxon>Bacteria</taxon>
        <taxon>Pseudomonadati</taxon>
        <taxon>Pseudomonadota</taxon>
        <taxon>Betaproteobacteria</taxon>
        <taxon>Neisseriales</taxon>
        <taxon>Chromobacteriaceae</taxon>
        <taxon>Aquitalea</taxon>
    </lineage>
</organism>
<accession>A0A3G9GC36</accession>
<reference evidence="1 2" key="2">
    <citation type="journal article" date="2017" name="Genome Announc.">
        <title>Draft genome sequence of Aquitalea magnusonii strain H3, a plant growth-promoting bacterium of duckweed Lemna minor.</title>
        <authorList>
            <person name="Ishizawa H."/>
            <person name="Kuroda M."/>
            <person name="Ike M."/>
        </authorList>
    </citation>
    <scope>NUCLEOTIDE SEQUENCE [LARGE SCALE GENOMIC DNA]</scope>
    <source>
        <strain evidence="1 2">H3</strain>
    </source>
</reference>
<keyword evidence="2" id="KW-1185">Reference proteome</keyword>
<dbReference type="KEGG" id="amah:DLM_1824"/>
<proteinExistence type="predicted"/>
<name>A0A3G9GC36_9NEIS</name>
<dbReference type="AlphaFoldDB" id="A0A3G9GC36"/>
<reference evidence="2" key="3">
    <citation type="journal article" date="2017" name="Plant Physiol. Biochem.">
        <title>Differential oxidative and antioxidative response of duckweed Lemna minor toward plant growth promoting/inhibiting bacteria.</title>
        <authorList>
            <person name="Ishizawa H."/>
            <person name="Kuroda M."/>
            <person name="Morikawa M."/>
            <person name="Ike M."/>
        </authorList>
    </citation>
    <scope>NUCLEOTIDE SEQUENCE [LARGE SCALE GENOMIC DNA]</scope>
    <source>
        <strain evidence="2">H3</strain>
    </source>
</reference>
<sequence length="59" mass="6125">MGLLHRAYALVRRQCAAVWLACASGLPVLHENCTASSVAGLFGSGVKPAFAVRQGVLSI</sequence>
<protein>
    <submittedName>
        <fullName evidence="1">Uncharacterized protein</fullName>
    </submittedName>
</protein>